<feature type="transmembrane region" description="Helical" evidence="2">
    <location>
        <begin position="68"/>
        <end position="85"/>
    </location>
</feature>
<feature type="transmembrane region" description="Helical" evidence="2">
    <location>
        <begin position="309"/>
        <end position="327"/>
    </location>
</feature>
<dbReference type="Proteomes" id="UP000607559">
    <property type="component" value="Unassembled WGS sequence"/>
</dbReference>
<reference evidence="3" key="2">
    <citation type="submission" date="2020-09" db="EMBL/GenBank/DDBJ databases">
        <authorList>
            <person name="Sun Q."/>
            <person name="Zhou Y."/>
        </authorList>
    </citation>
    <scope>NUCLEOTIDE SEQUENCE</scope>
    <source>
        <strain evidence="3">CGMCC 1.15448</strain>
    </source>
</reference>
<evidence type="ECO:0000256" key="2">
    <source>
        <dbReference type="SAM" id="Phobius"/>
    </source>
</evidence>
<name>A0A8J2XT88_9BACT</name>
<keyword evidence="2" id="KW-0812">Transmembrane</keyword>
<feature type="transmembrane region" description="Helical" evidence="2">
    <location>
        <begin position="164"/>
        <end position="183"/>
    </location>
</feature>
<dbReference type="RefSeq" id="WP_188935858.1">
    <property type="nucleotide sequence ID" value="NZ_BMJC01000005.1"/>
</dbReference>
<keyword evidence="2" id="KW-1133">Transmembrane helix</keyword>
<feature type="transmembrane region" description="Helical" evidence="2">
    <location>
        <begin position="122"/>
        <end position="143"/>
    </location>
</feature>
<feature type="region of interest" description="Disordered" evidence="1">
    <location>
        <begin position="1"/>
        <end position="20"/>
    </location>
</feature>
<evidence type="ECO:0000313" key="3">
    <source>
        <dbReference type="EMBL" id="GGB15369.1"/>
    </source>
</evidence>
<feature type="transmembrane region" description="Helical" evidence="2">
    <location>
        <begin position="21"/>
        <end position="40"/>
    </location>
</feature>
<feature type="transmembrane region" description="Helical" evidence="2">
    <location>
        <begin position="213"/>
        <end position="231"/>
    </location>
</feature>
<comment type="caution">
    <text evidence="3">The sequence shown here is derived from an EMBL/GenBank/DDBJ whole genome shotgun (WGS) entry which is preliminary data.</text>
</comment>
<proteinExistence type="predicted"/>
<gene>
    <name evidence="3" type="ORF">GCM10011511_43910</name>
</gene>
<reference evidence="3" key="1">
    <citation type="journal article" date="2014" name="Int. J. Syst. Evol. Microbiol.">
        <title>Complete genome sequence of Corynebacterium casei LMG S-19264T (=DSM 44701T), isolated from a smear-ripened cheese.</title>
        <authorList>
            <consortium name="US DOE Joint Genome Institute (JGI-PGF)"/>
            <person name="Walter F."/>
            <person name="Albersmeier A."/>
            <person name="Kalinowski J."/>
            <person name="Ruckert C."/>
        </authorList>
    </citation>
    <scope>NUCLEOTIDE SEQUENCE</scope>
    <source>
        <strain evidence="3">CGMCC 1.15448</strain>
    </source>
</reference>
<keyword evidence="4" id="KW-1185">Reference proteome</keyword>
<sequence length="387" mass="43036">MSTEISTPTRAVNPPGRTSSPAATAGIVIGWLLVNGLFLLKNGIVTTGEAAKYIWQAQVLTGTHHFETPNFVFYSVIILLISACLKFHLSFAWIVAIQGGFALAATLYFHKTALQLLRSPGAALIATSLLILSFPYQAFNTFLQTESLFQSLSLLLVCRLIRQTAWSGRFIITLIFGLIFLSLLRPTGLLYWPLAGIYVFGFVLAKKSTATKLITASVAALVLVYVIDLAMNSGGELDFTRPFRQEHIICGVPTLLTPTTITPAVSSGNQLSALITWLYHHPGRFFRLAGLKTLSFWGMYRSYYSLPHNLYLIAYFCPISILALMAIPSWRRNGLLPFFYLATPVLITWLTVVFTCDDWSNRFFLSISPFLILLGARIYARKPQSSR</sequence>
<feature type="transmembrane region" description="Helical" evidence="2">
    <location>
        <begin position="334"/>
        <end position="355"/>
    </location>
</feature>
<organism evidence="3 4">
    <name type="scientific">Puia dinghuensis</name>
    <dbReference type="NCBI Taxonomy" id="1792502"/>
    <lineage>
        <taxon>Bacteria</taxon>
        <taxon>Pseudomonadati</taxon>
        <taxon>Bacteroidota</taxon>
        <taxon>Chitinophagia</taxon>
        <taxon>Chitinophagales</taxon>
        <taxon>Chitinophagaceae</taxon>
        <taxon>Puia</taxon>
    </lineage>
</organism>
<protein>
    <submittedName>
        <fullName evidence="3">Uncharacterized protein</fullName>
    </submittedName>
</protein>
<feature type="transmembrane region" description="Helical" evidence="2">
    <location>
        <begin position="189"/>
        <end position="206"/>
    </location>
</feature>
<evidence type="ECO:0000313" key="4">
    <source>
        <dbReference type="Proteomes" id="UP000607559"/>
    </source>
</evidence>
<dbReference type="EMBL" id="BMJC01000005">
    <property type="protein sequence ID" value="GGB15369.1"/>
    <property type="molecule type" value="Genomic_DNA"/>
</dbReference>
<feature type="transmembrane region" description="Helical" evidence="2">
    <location>
        <begin position="361"/>
        <end position="380"/>
    </location>
</feature>
<accession>A0A8J2XT88</accession>
<dbReference type="AlphaFoldDB" id="A0A8J2XT88"/>
<keyword evidence="2" id="KW-0472">Membrane</keyword>
<evidence type="ECO:0000256" key="1">
    <source>
        <dbReference type="SAM" id="MobiDB-lite"/>
    </source>
</evidence>